<dbReference type="InterPro" id="IPR011010">
    <property type="entry name" value="DNA_brk_join_enz"/>
</dbReference>
<keyword evidence="1" id="KW-0238">DNA-binding</keyword>
<keyword evidence="2" id="KW-0233">DNA recombination</keyword>
<dbReference type="InterPro" id="IPR002104">
    <property type="entry name" value="Integrase_catalytic"/>
</dbReference>
<dbReference type="GO" id="GO:0015074">
    <property type="term" value="P:DNA integration"/>
    <property type="evidence" value="ECO:0007669"/>
    <property type="project" value="InterPro"/>
</dbReference>
<dbReference type="Gene3D" id="1.10.443.10">
    <property type="entry name" value="Intergrase catalytic core"/>
    <property type="match status" value="1"/>
</dbReference>
<dbReference type="SUPFAM" id="SSF56349">
    <property type="entry name" value="DNA breaking-rejoining enzymes"/>
    <property type="match status" value="1"/>
</dbReference>
<dbReference type="Proteomes" id="UP001152799">
    <property type="component" value="Chromosome 11"/>
</dbReference>
<dbReference type="Pfam" id="PF00589">
    <property type="entry name" value="Phage_integrase"/>
    <property type="match status" value="1"/>
</dbReference>
<dbReference type="PROSITE" id="PS51898">
    <property type="entry name" value="TYR_RECOMBINASE"/>
    <property type="match status" value="1"/>
</dbReference>
<evidence type="ECO:0000256" key="1">
    <source>
        <dbReference type="ARBA" id="ARBA00023125"/>
    </source>
</evidence>
<dbReference type="InterPro" id="IPR050090">
    <property type="entry name" value="Tyrosine_recombinase_XerCD"/>
</dbReference>
<reference evidence="4" key="1">
    <citation type="submission" date="2022-01" db="EMBL/GenBank/DDBJ databases">
        <authorList>
            <person name="King R."/>
        </authorList>
    </citation>
    <scope>NUCLEOTIDE SEQUENCE</scope>
</reference>
<organism evidence="4 5">
    <name type="scientific">Ceutorhynchus assimilis</name>
    <name type="common">cabbage seed weevil</name>
    <dbReference type="NCBI Taxonomy" id="467358"/>
    <lineage>
        <taxon>Eukaryota</taxon>
        <taxon>Metazoa</taxon>
        <taxon>Ecdysozoa</taxon>
        <taxon>Arthropoda</taxon>
        <taxon>Hexapoda</taxon>
        <taxon>Insecta</taxon>
        <taxon>Pterygota</taxon>
        <taxon>Neoptera</taxon>
        <taxon>Endopterygota</taxon>
        <taxon>Coleoptera</taxon>
        <taxon>Polyphaga</taxon>
        <taxon>Cucujiformia</taxon>
        <taxon>Curculionidae</taxon>
        <taxon>Ceutorhynchinae</taxon>
        <taxon>Ceutorhynchus</taxon>
    </lineage>
</organism>
<dbReference type="Gene3D" id="1.10.150.130">
    <property type="match status" value="1"/>
</dbReference>
<keyword evidence="5" id="KW-1185">Reference proteome</keyword>
<evidence type="ECO:0000256" key="2">
    <source>
        <dbReference type="ARBA" id="ARBA00023172"/>
    </source>
</evidence>
<dbReference type="PANTHER" id="PTHR30349:SF41">
    <property type="entry name" value="INTEGRASE_RECOMBINASE PROTEIN MJ0367-RELATED"/>
    <property type="match status" value="1"/>
</dbReference>
<name>A0A9N9MH05_9CUCU</name>
<dbReference type="EMBL" id="OU892287">
    <property type="protein sequence ID" value="CAG9762150.1"/>
    <property type="molecule type" value="Genomic_DNA"/>
</dbReference>
<dbReference type="GO" id="GO:0006310">
    <property type="term" value="P:DNA recombination"/>
    <property type="evidence" value="ECO:0007669"/>
    <property type="project" value="UniProtKB-KW"/>
</dbReference>
<protein>
    <recommendedName>
        <fullName evidence="3">Tyr recombinase domain-containing protein</fullName>
    </recommendedName>
</protein>
<dbReference type="PANTHER" id="PTHR30349">
    <property type="entry name" value="PHAGE INTEGRASE-RELATED"/>
    <property type="match status" value="1"/>
</dbReference>
<accession>A0A9N9MH05</accession>
<sequence>MISESEDEAMDCTPPELKEAADRIGESLLPAKSKFRYEKAFQIFEAWCSQKGTRNTASETVLLAYFGELSKEKKPSTLWSTYSMLKTMIKLKEKVDISNYAKLIAFLKRQNLGFQPKKSSVFSRENINEFLTKAAEEFISIKVALIVGVSGACRSDELVKMKMEHVNVLEGKIAIEIPHTKTYTSRSFIISDPDWVAIFHKYLTLRKNLKNDRLFVQWRNGKLHNQAIGYHSISKFPHKIAAFLKLPKIETFTGHAFRRTSATLLVDNGADLLQLKRLGGWKSSTVAEGYIEASLENKSKTALMLSSTSKGIQLSSASTSTSHAETHPQAQEIIVPNETQFQQDGLKISIINNNANLTINAKYYVEKPVVIQDTIHISTKIKTRLLNVKISLPMWKYNISKNHLEPVIQDFTKDQHFLFPSYLEGMPFKFNH</sequence>
<proteinExistence type="predicted"/>
<dbReference type="GO" id="GO:0003677">
    <property type="term" value="F:DNA binding"/>
    <property type="evidence" value="ECO:0007669"/>
    <property type="project" value="UniProtKB-KW"/>
</dbReference>
<dbReference type="InterPro" id="IPR010998">
    <property type="entry name" value="Integrase_recombinase_N"/>
</dbReference>
<evidence type="ECO:0000259" key="3">
    <source>
        <dbReference type="PROSITE" id="PS51898"/>
    </source>
</evidence>
<dbReference type="InterPro" id="IPR013762">
    <property type="entry name" value="Integrase-like_cat_sf"/>
</dbReference>
<dbReference type="AlphaFoldDB" id="A0A9N9MH05"/>
<feature type="domain" description="Tyr recombinase" evidence="3">
    <location>
        <begin position="117"/>
        <end position="303"/>
    </location>
</feature>
<dbReference type="OrthoDB" id="6760783at2759"/>
<evidence type="ECO:0000313" key="4">
    <source>
        <dbReference type="EMBL" id="CAG9762150.1"/>
    </source>
</evidence>
<evidence type="ECO:0000313" key="5">
    <source>
        <dbReference type="Proteomes" id="UP001152799"/>
    </source>
</evidence>
<gene>
    <name evidence="4" type="ORF">CEUTPL_LOCUS2834</name>
</gene>